<dbReference type="PANTHER" id="PTHR33877">
    <property type="entry name" value="SLL1193 PROTEIN"/>
    <property type="match status" value="1"/>
</dbReference>
<dbReference type="SMART" id="SM00507">
    <property type="entry name" value="HNHc"/>
    <property type="match status" value="1"/>
</dbReference>
<dbReference type="CDD" id="cd00085">
    <property type="entry name" value="HNHc"/>
    <property type="match status" value="1"/>
</dbReference>
<keyword evidence="3" id="KW-1185">Reference proteome</keyword>
<name>A0ABY3T1V1_9GAMM</name>
<evidence type="ECO:0000259" key="1">
    <source>
        <dbReference type="SMART" id="SM00507"/>
    </source>
</evidence>
<dbReference type="RefSeq" id="WP_236499992.1">
    <property type="nucleotide sequence ID" value="NZ_CP091244.1"/>
</dbReference>
<dbReference type="GO" id="GO:0004519">
    <property type="term" value="F:endonuclease activity"/>
    <property type="evidence" value="ECO:0007669"/>
    <property type="project" value="UniProtKB-KW"/>
</dbReference>
<dbReference type="Proteomes" id="UP001054801">
    <property type="component" value="Chromosome"/>
</dbReference>
<dbReference type="Gene3D" id="1.10.30.50">
    <property type="match status" value="1"/>
</dbReference>
<dbReference type="Pfam" id="PF01844">
    <property type="entry name" value="HNH"/>
    <property type="match status" value="1"/>
</dbReference>
<keyword evidence="2" id="KW-0540">Nuclease</keyword>
<dbReference type="PANTHER" id="PTHR33877:SF1">
    <property type="entry name" value="TYPE IV METHYL-DIRECTED RESTRICTION ENZYME ECOKMCRA"/>
    <property type="match status" value="1"/>
</dbReference>
<feature type="domain" description="HNH nuclease" evidence="1">
    <location>
        <begin position="8"/>
        <end position="63"/>
    </location>
</feature>
<dbReference type="InterPro" id="IPR052892">
    <property type="entry name" value="NA-targeting_endonuclease"/>
</dbReference>
<evidence type="ECO:0000313" key="3">
    <source>
        <dbReference type="Proteomes" id="UP001054801"/>
    </source>
</evidence>
<dbReference type="InterPro" id="IPR003615">
    <property type="entry name" value="HNH_nuc"/>
</dbReference>
<dbReference type="InterPro" id="IPR002711">
    <property type="entry name" value="HNH"/>
</dbReference>
<gene>
    <name evidence="2" type="ORF">L2Y54_04080</name>
</gene>
<sequence length="140" mass="15770">MSEYISKILRLAVAERAKGSCEYCLSQARFATQSFAIDHIHPVSWGGATEMDNLALACSGCNSYKANRLDATDPVTQRQVALYNPRQHDWNEHFCWSKDFLLVIGLTPIGRATVEILRLNRPPLLNLRRALYSLGEHPPT</sequence>
<evidence type="ECO:0000313" key="2">
    <source>
        <dbReference type="EMBL" id="UJS25227.1"/>
    </source>
</evidence>
<reference evidence="2" key="1">
    <citation type="journal article" date="2022" name="Microorganisms">
        <title>Two New Species of Filamentous Sulfur Bacteria of the Genus Thiothrix, Thiothrix winogradskyi sp. nov. and 'Candidatus Thiothrix sulfatifontis' sp. nov.</title>
        <authorList>
            <person name="Ravin N.V."/>
            <person name="Rossetti S."/>
            <person name="Beletsky A.V."/>
            <person name="Kadnikov V.V."/>
            <person name="Rudenko T.S."/>
            <person name="Smolyakov D.D."/>
            <person name="Moskvitina M.I."/>
            <person name="Gureeva M.V."/>
            <person name="Mardanov A.V."/>
            <person name="Grabovich M.Y."/>
        </authorList>
    </citation>
    <scope>NUCLEOTIDE SEQUENCE</scope>
    <source>
        <strain evidence="2">CT3</strain>
    </source>
</reference>
<keyword evidence="2" id="KW-0378">Hydrolase</keyword>
<keyword evidence="2" id="KW-0255">Endonuclease</keyword>
<dbReference type="EMBL" id="CP091244">
    <property type="protein sequence ID" value="UJS25227.1"/>
    <property type="molecule type" value="Genomic_DNA"/>
</dbReference>
<organism evidence="2 3">
    <name type="scientific">Thiothrix winogradskyi</name>
    <dbReference type="NCBI Taxonomy" id="96472"/>
    <lineage>
        <taxon>Bacteria</taxon>
        <taxon>Pseudomonadati</taxon>
        <taxon>Pseudomonadota</taxon>
        <taxon>Gammaproteobacteria</taxon>
        <taxon>Thiotrichales</taxon>
        <taxon>Thiotrichaceae</taxon>
        <taxon>Thiothrix</taxon>
    </lineage>
</organism>
<accession>A0ABY3T1V1</accession>
<protein>
    <submittedName>
        <fullName evidence="2">HNH endonuclease</fullName>
    </submittedName>
</protein>
<proteinExistence type="predicted"/>